<dbReference type="Proteomes" id="UP000002320">
    <property type="component" value="Unassembled WGS sequence"/>
</dbReference>
<dbReference type="InterPro" id="IPR036322">
    <property type="entry name" value="WD40_repeat_dom_sf"/>
</dbReference>
<dbReference type="GO" id="GO:0030307">
    <property type="term" value="P:positive regulation of cell growth"/>
    <property type="evidence" value="ECO:0007669"/>
    <property type="project" value="TreeGrafter"/>
</dbReference>
<evidence type="ECO:0000256" key="3">
    <source>
        <dbReference type="ARBA" id="ARBA00022737"/>
    </source>
</evidence>
<dbReference type="InterPro" id="IPR011989">
    <property type="entry name" value="ARM-like"/>
</dbReference>
<dbReference type="VEuPathDB" id="VectorBase:CQUJHB009827"/>
<accession>B0WBU4</accession>
<dbReference type="Gene3D" id="2.130.10.10">
    <property type="entry name" value="YVTN repeat-like/Quinoprotein amine dehydrogenase"/>
    <property type="match status" value="1"/>
</dbReference>
<evidence type="ECO:0000259" key="5">
    <source>
        <dbReference type="SMART" id="SM01302"/>
    </source>
</evidence>
<feature type="compositionally biased region" description="Basic and acidic residues" evidence="4">
    <location>
        <begin position="1098"/>
        <end position="1112"/>
    </location>
</feature>
<gene>
    <name evidence="7" type="primary">6036085</name>
    <name evidence="6" type="ORF">CpipJ_CPIJ004643</name>
</gene>
<organism>
    <name type="scientific">Culex quinquefasciatus</name>
    <name type="common">Southern house mosquito</name>
    <name type="synonym">Culex pungens</name>
    <dbReference type="NCBI Taxonomy" id="7176"/>
    <lineage>
        <taxon>Eukaryota</taxon>
        <taxon>Metazoa</taxon>
        <taxon>Ecdysozoa</taxon>
        <taxon>Arthropoda</taxon>
        <taxon>Hexapoda</taxon>
        <taxon>Insecta</taxon>
        <taxon>Pterygota</taxon>
        <taxon>Neoptera</taxon>
        <taxon>Endopterygota</taxon>
        <taxon>Diptera</taxon>
        <taxon>Nematocera</taxon>
        <taxon>Culicoidea</taxon>
        <taxon>Culicidae</taxon>
        <taxon>Culicinae</taxon>
        <taxon>Culicini</taxon>
        <taxon>Culex</taxon>
        <taxon>Culex</taxon>
    </lineage>
</organism>
<dbReference type="SUPFAM" id="SSF50978">
    <property type="entry name" value="WD40 repeat-like"/>
    <property type="match status" value="1"/>
</dbReference>
<evidence type="ECO:0000313" key="7">
    <source>
        <dbReference type="EnsemblMetazoa" id="CPIJ004643-PA"/>
    </source>
</evidence>
<evidence type="ECO:0000313" key="6">
    <source>
        <dbReference type="EMBL" id="EDS42874.1"/>
    </source>
</evidence>
<dbReference type="PANTHER" id="PTHR12848:SF16">
    <property type="entry name" value="REGULATORY-ASSOCIATED PROTEIN OF MTOR"/>
    <property type="match status" value="1"/>
</dbReference>
<reference evidence="6" key="1">
    <citation type="submission" date="2007-03" db="EMBL/GenBank/DDBJ databases">
        <title>Annotation of Culex pipiens quinquefasciatus.</title>
        <authorList>
            <consortium name="The Broad Institute Genome Sequencing Platform"/>
            <person name="Atkinson P.W."/>
            <person name="Hemingway J."/>
            <person name="Christensen B.M."/>
            <person name="Higgs S."/>
            <person name="Kodira C."/>
            <person name="Hannick L."/>
            <person name="Megy K."/>
            <person name="O'Leary S."/>
            <person name="Pearson M."/>
            <person name="Haas B.J."/>
            <person name="Mauceli E."/>
            <person name="Wortman J.R."/>
            <person name="Lee N.H."/>
            <person name="Guigo R."/>
            <person name="Stanke M."/>
            <person name="Alvarado L."/>
            <person name="Amedeo P."/>
            <person name="Antoine C.H."/>
            <person name="Arensburger P."/>
            <person name="Bidwell S.L."/>
            <person name="Crawford M."/>
            <person name="Camaro F."/>
            <person name="Devon K."/>
            <person name="Engels R."/>
            <person name="Hammond M."/>
            <person name="Howarth C."/>
            <person name="Koehrsen M."/>
            <person name="Lawson D."/>
            <person name="Montgomery P."/>
            <person name="Nene V."/>
            <person name="Nusbaum C."/>
            <person name="Puiu D."/>
            <person name="Romero-Severson J."/>
            <person name="Severson D.W."/>
            <person name="Shumway M."/>
            <person name="Sisk P."/>
            <person name="Stolte C."/>
            <person name="Zeng Q."/>
            <person name="Eisenstadt E."/>
            <person name="Fraser-Liggett C."/>
            <person name="Strausberg R."/>
            <person name="Galagan J."/>
            <person name="Birren B."/>
            <person name="Collins F.H."/>
        </authorList>
    </citation>
    <scope>NUCLEOTIDE SEQUENCE [LARGE SCALE GENOMIC DNA]</scope>
    <source>
        <strain evidence="6">JHB</strain>
    </source>
</reference>
<dbReference type="GO" id="GO:0071230">
    <property type="term" value="P:cellular response to amino acid stimulus"/>
    <property type="evidence" value="ECO:0007669"/>
    <property type="project" value="TreeGrafter"/>
</dbReference>
<name>B0WBU4_CULQU</name>
<dbReference type="Pfam" id="PF14538">
    <property type="entry name" value="Raptor_N"/>
    <property type="match status" value="1"/>
</dbReference>
<dbReference type="InterPro" id="IPR029347">
    <property type="entry name" value="Raptor_N"/>
</dbReference>
<dbReference type="eggNOG" id="KOG1517">
    <property type="taxonomic scope" value="Eukaryota"/>
</dbReference>
<feature type="compositionally biased region" description="Basic residues" evidence="4">
    <location>
        <begin position="601"/>
        <end position="611"/>
    </location>
</feature>
<keyword evidence="3" id="KW-0677">Repeat</keyword>
<dbReference type="STRING" id="7176.B0WBU4"/>
<reference evidence="7" key="2">
    <citation type="submission" date="2021-02" db="UniProtKB">
        <authorList>
            <consortium name="EnsemblMetazoa"/>
        </authorList>
    </citation>
    <scope>IDENTIFICATION</scope>
    <source>
        <strain evidence="7">JHB</strain>
    </source>
</reference>
<dbReference type="AlphaFoldDB" id="B0WBU4"/>
<dbReference type="Pfam" id="PF00400">
    <property type="entry name" value="WD40"/>
    <property type="match status" value="1"/>
</dbReference>
<comment type="similarity">
    <text evidence="1">Belongs to the WD repeat RAPTOR family.</text>
</comment>
<evidence type="ECO:0000313" key="8">
    <source>
        <dbReference type="Proteomes" id="UP000002320"/>
    </source>
</evidence>
<dbReference type="InterPro" id="IPR004083">
    <property type="entry name" value="Raptor"/>
</dbReference>
<keyword evidence="8" id="KW-1185">Reference proteome</keyword>
<keyword evidence="2" id="KW-0853">WD repeat</keyword>
<feature type="region of interest" description="Disordered" evidence="4">
    <location>
        <begin position="1079"/>
        <end position="1112"/>
    </location>
</feature>
<dbReference type="GO" id="GO:0030674">
    <property type="term" value="F:protein-macromolecule adaptor activity"/>
    <property type="evidence" value="ECO:0007669"/>
    <property type="project" value="TreeGrafter"/>
</dbReference>
<dbReference type="KEGG" id="cqu:CpipJ_CPIJ004643"/>
<dbReference type="InParanoid" id="B0WBU4"/>
<dbReference type="Gene3D" id="1.25.10.10">
    <property type="entry name" value="Leucine-rich Repeat Variant"/>
    <property type="match status" value="1"/>
</dbReference>
<dbReference type="SMART" id="SM00320">
    <property type="entry name" value="WD40"/>
    <property type="match status" value="5"/>
</dbReference>
<proteinExistence type="inferred from homology"/>
<dbReference type="GO" id="GO:0009267">
    <property type="term" value="P:cellular response to starvation"/>
    <property type="evidence" value="ECO:0007669"/>
    <property type="project" value="TreeGrafter"/>
</dbReference>
<evidence type="ECO:0000256" key="2">
    <source>
        <dbReference type="ARBA" id="ARBA00022574"/>
    </source>
</evidence>
<dbReference type="SUPFAM" id="SSF48371">
    <property type="entry name" value="ARM repeat"/>
    <property type="match status" value="1"/>
</dbReference>
<feature type="domain" description="Raptor N-terminal CASPase-like" evidence="5">
    <location>
        <begin position="24"/>
        <end position="183"/>
    </location>
</feature>
<dbReference type="EnsemblMetazoa" id="CPIJ004643-RA">
    <property type="protein sequence ID" value="CPIJ004643-PA"/>
    <property type="gene ID" value="CPIJ004643"/>
</dbReference>
<dbReference type="GO" id="GO:0031929">
    <property type="term" value="P:TOR signaling"/>
    <property type="evidence" value="ECO:0007669"/>
    <property type="project" value="InterPro"/>
</dbReference>
<dbReference type="InterPro" id="IPR001680">
    <property type="entry name" value="WD40_rpt"/>
</dbReference>
<dbReference type="SMART" id="SM01302">
    <property type="entry name" value="Raptor_N"/>
    <property type="match status" value="1"/>
</dbReference>
<dbReference type="EMBL" id="DS231882">
    <property type="protein sequence ID" value="EDS42874.1"/>
    <property type="molecule type" value="Genomic_DNA"/>
</dbReference>
<dbReference type="PANTHER" id="PTHR12848">
    <property type="entry name" value="REGULATORY-ASSOCIATED PROTEIN OF MTOR"/>
    <property type="match status" value="1"/>
</dbReference>
<dbReference type="InterPro" id="IPR016024">
    <property type="entry name" value="ARM-type_fold"/>
</dbReference>
<sequence>MKAWSDKSRLVKCHRDRLGSNPSRLDSLLLTSAHLNTAIQTVDVAGWELTERTNAWINLLCLEDDSTAKLLRSERRHFQSFDREHSHYFRSRFRSLPDVCVTDLRSACDQLKAHEWPVVHYCGHSVDQRPARRPEVAASFWCNDDRYQKLVEVSVAEVGEWLRMPAVFIVECNSAQTVLDGLPEDGDGSLYLGVCGRGERLPFRGGVRKDLFGCLLTCPVKTAVELHRCKLGKKGQPLERLPGHLPNRKMLLGQLDWVLTLMLDAIGERTLPVELFEQLFRGDLMVATMFRRFLLAQRTLPTYGCNPVSKPELPNCAQDGLWAVWDKLLDRAVDLLEAQDERECRLVEMFFRLVLEEDKGTYLPFIPHALTVPQQSVSALDKLSNCWPEVQADPKLQQFVFAGLMELLKSNEDPQIFAKAINSAMKLLTINLENIPSLKQLEMVNLIGKLPAEFSDDLVVKTIVLQLLAEQSSEEKDSQGCQLLQNSCEKLLEHSNADIRLWSILLMTKIGSNHPSLESLLTDPVPKVRTAAMTGWIAANLDKKDVLLDKIVSLIPTNSSCVVRRELAHALNAAANQRLPELVTSCKQESIKQPEPAKSAAKAKAKSKQKKPPTAVSTTSSEAVMTRAWSCLKTLQNDPDPEVAGAVRSLVNLVRQKVNANGNDAGKKAKKKLAAQEANAMLLPARESYRERCLREFLEKVAAPPQVVEEDKENHSRLANGVENSRNPTMALLNHQLRHLQTKRAPEMVRFGPQRQLAIPFKECVSWQDYDGEAVHNLKPTPSATGNGDTAHPVTSLLFQSASNLLVGHRDGVVRMWRSTDQESPTLINAWQALYDHETPTPPKPVNPVMTTIDNRKLLIGGDSKHIRCWDLNQEVLSEDLPSDHGTITAMTNHGHNLAVGTADGAVRLYDLRAPNKVATAAPKHAKPPKVISFRPNDEHTLVSVCAAGSVHVLDTRKMTPVKTWSIPELALPEVAIHERLNLVATCSAEVVEVYTVEGKEVARVDRNDVGEGVPVVVGGAVGKKRPPTCVAFHGTELLMCAGYKDNMAVLFGEKAHVVLLQEEKVSASVEYRNCGEPQARASEIPDGRQKSRSASRTHREEWISDGFWEKM</sequence>
<dbReference type="PRINTS" id="PR01547">
    <property type="entry name" value="YEAST176DUF"/>
</dbReference>
<evidence type="ECO:0000256" key="1">
    <source>
        <dbReference type="ARBA" id="ARBA00009257"/>
    </source>
</evidence>
<evidence type="ECO:0000256" key="4">
    <source>
        <dbReference type="SAM" id="MobiDB-lite"/>
    </source>
</evidence>
<dbReference type="VEuPathDB" id="VectorBase:CPIJ004643"/>
<dbReference type="InterPro" id="IPR015943">
    <property type="entry name" value="WD40/YVTN_repeat-like_dom_sf"/>
</dbReference>
<dbReference type="GO" id="GO:0005737">
    <property type="term" value="C:cytoplasm"/>
    <property type="evidence" value="ECO:0007669"/>
    <property type="project" value="TreeGrafter"/>
</dbReference>
<feature type="region of interest" description="Disordered" evidence="4">
    <location>
        <begin position="586"/>
        <end position="621"/>
    </location>
</feature>
<protein>
    <submittedName>
        <fullName evidence="6 7">Raptor1a</fullName>
    </submittedName>
</protein>
<dbReference type="GO" id="GO:0031931">
    <property type="term" value="C:TORC1 complex"/>
    <property type="evidence" value="ECO:0007669"/>
    <property type="project" value="InterPro"/>
</dbReference>
<dbReference type="OrthoDB" id="10262360at2759"/>
<dbReference type="HOGENOM" id="CLU_001136_3_1_1"/>
<dbReference type="GO" id="GO:0010506">
    <property type="term" value="P:regulation of autophagy"/>
    <property type="evidence" value="ECO:0007669"/>
    <property type="project" value="TreeGrafter"/>
</dbReference>